<dbReference type="GO" id="GO:0046983">
    <property type="term" value="F:protein dimerization activity"/>
    <property type="evidence" value="ECO:0007669"/>
    <property type="project" value="InterPro"/>
</dbReference>
<dbReference type="InterPro" id="IPR008193">
    <property type="entry name" value="RNA_pol_Rpb11_13-16kDa_CS"/>
</dbReference>
<feature type="compositionally biased region" description="Acidic residues" evidence="6">
    <location>
        <begin position="37"/>
        <end position="54"/>
    </location>
</feature>
<comment type="caution">
    <text evidence="8">The sequence shown here is derived from an EMBL/GenBank/DDBJ whole genome shotgun (WGS) entry which is preliminary data.</text>
</comment>
<dbReference type="GO" id="GO:0005666">
    <property type="term" value="C:RNA polymerase III complex"/>
    <property type="evidence" value="ECO:0007669"/>
    <property type="project" value="TreeGrafter"/>
</dbReference>
<dbReference type="Pfam" id="PF13656">
    <property type="entry name" value="RNA_pol_L_2"/>
    <property type="match status" value="1"/>
</dbReference>
<dbReference type="GO" id="GO:0003899">
    <property type="term" value="F:DNA-directed RNA polymerase activity"/>
    <property type="evidence" value="ECO:0007669"/>
    <property type="project" value="InterPro"/>
</dbReference>
<proteinExistence type="inferred from homology"/>
<dbReference type="Proteomes" id="UP001431209">
    <property type="component" value="Unassembled WGS sequence"/>
</dbReference>
<evidence type="ECO:0000256" key="3">
    <source>
        <dbReference type="ARBA" id="ARBA00023163"/>
    </source>
</evidence>
<dbReference type="PANTHER" id="PTHR13946">
    <property type="entry name" value="DNA-DIRECTED RNA POLYMERASE I,II,III"/>
    <property type="match status" value="1"/>
</dbReference>
<evidence type="ECO:0000259" key="7">
    <source>
        <dbReference type="Pfam" id="PF13656"/>
    </source>
</evidence>
<dbReference type="GO" id="GO:0006362">
    <property type="term" value="P:transcription elongation by RNA polymerase I"/>
    <property type="evidence" value="ECO:0007669"/>
    <property type="project" value="TreeGrafter"/>
</dbReference>
<reference evidence="8 9" key="1">
    <citation type="submission" date="2024-03" db="EMBL/GenBank/DDBJ databases">
        <title>The Acrasis kona genome and developmental transcriptomes reveal deep origins of eukaryotic multicellular pathways.</title>
        <authorList>
            <person name="Sheikh S."/>
            <person name="Fu C.-J."/>
            <person name="Brown M.W."/>
            <person name="Baldauf S.L."/>
        </authorList>
    </citation>
    <scope>NUCLEOTIDE SEQUENCE [LARGE SCALE GENOMIC DNA]</scope>
    <source>
        <strain evidence="8 9">ATCC MYA-3509</strain>
    </source>
</reference>
<evidence type="ECO:0000256" key="4">
    <source>
        <dbReference type="ARBA" id="ARBA00023242"/>
    </source>
</evidence>
<keyword evidence="2 8" id="KW-0240">DNA-directed RNA polymerase</keyword>
<feature type="domain" description="DNA-directed RNA polymerase RBP11-like dimerisation" evidence="7">
    <location>
        <begin position="91"/>
        <end position="163"/>
    </location>
</feature>
<evidence type="ECO:0000313" key="8">
    <source>
        <dbReference type="EMBL" id="KAL0482384.1"/>
    </source>
</evidence>
<sequence length="174" mass="19800">MSDSEDYDDDVAAVGEDEQEEVVEKDQDDKMNTQQDEAQEDAALLEEEEEEVESQDTAMEENKQSKSKKKPNLSNITAKIDVLDGPDASVATFIFHNESHTMGNSVRHMLMKNKKVSFCGYTVPHPLEAKMQLRLQCNDGYNAHDTLIESLGDLMHVTEHIMNTFNTRIQEFEE</sequence>
<dbReference type="AlphaFoldDB" id="A0AAW2Z0B4"/>
<dbReference type="PANTHER" id="PTHR13946:SF28">
    <property type="entry name" value="DNA-DIRECTED RNA POLYMERASES I AND III SUBUNIT RPAC2"/>
    <property type="match status" value="1"/>
</dbReference>
<feature type="compositionally biased region" description="Acidic residues" evidence="6">
    <location>
        <begin position="1"/>
        <end position="21"/>
    </location>
</feature>
<dbReference type="InterPro" id="IPR022905">
    <property type="entry name" value="Rpo11-like"/>
</dbReference>
<keyword evidence="4" id="KW-0539">Nucleus</keyword>
<dbReference type="HAMAP" id="MF_00261">
    <property type="entry name" value="RNApol_arch_Rpo11"/>
    <property type="match status" value="1"/>
</dbReference>
<dbReference type="GO" id="GO:0005736">
    <property type="term" value="C:RNA polymerase I complex"/>
    <property type="evidence" value="ECO:0007669"/>
    <property type="project" value="TreeGrafter"/>
</dbReference>
<dbReference type="Gene3D" id="3.30.1360.10">
    <property type="entry name" value="RNA polymerase, RBP11-like subunit"/>
    <property type="match status" value="1"/>
</dbReference>
<dbReference type="InterPro" id="IPR033898">
    <property type="entry name" value="RNAP_AC19"/>
</dbReference>
<dbReference type="SUPFAM" id="SSF55257">
    <property type="entry name" value="RBP11-like subunits of RNA polymerase"/>
    <property type="match status" value="1"/>
</dbReference>
<dbReference type="GO" id="GO:0006383">
    <property type="term" value="P:transcription by RNA polymerase III"/>
    <property type="evidence" value="ECO:0007669"/>
    <property type="project" value="TreeGrafter"/>
</dbReference>
<organism evidence="8 9">
    <name type="scientific">Acrasis kona</name>
    <dbReference type="NCBI Taxonomy" id="1008807"/>
    <lineage>
        <taxon>Eukaryota</taxon>
        <taxon>Discoba</taxon>
        <taxon>Heterolobosea</taxon>
        <taxon>Tetramitia</taxon>
        <taxon>Eutetramitia</taxon>
        <taxon>Acrasidae</taxon>
        <taxon>Acrasis</taxon>
    </lineage>
</organism>
<comment type="similarity">
    <text evidence="5">Belongs to the archaeal Rpo11/eukaryotic RPB11/RPC19 RNA polymerase subunit family.</text>
</comment>
<dbReference type="InterPro" id="IPR036603">
    <property type="entry name" value="RBP11-like"/>
</dbReference>
<dbReference type="InterPro" id="IPR009025">
    <property type="entry name" value="RBP11-like_dimer"/>
</dbReference>
<protein>
    <submittedName>
        <fullName evidence="8">DNA-directed RNA polymerases I and III subunit RPAC2</fullName>
    </submittedName>
</protein>
<evidence type="ECO:0000256" key="2">
    <source>
        <dbReference type="ARBA" id="ARBA00022478"/>
    </source>
</evidence>
<keyword evidence="9" id="KW-1185">Reference proteome</keyword>
<feature type="compositionally biased region" description="Basic and acidic residues" evidence="6">
    <location>
        <begin position="22"/>
        <end position="31"/>
    </location>
</feature>
<keyword evidence="3" id="KW-0804">Transcription</keyword>
<dbReference type="PROSITE" id="PS01154">
    <property type="entry name" value="RNA_POL_L_13KD"/>
    <property type="match status" value="1"/>
</dbReference>
<dbReference type="GO" id="GO:0003677">
    <property type="term" value="F:DNA binding"/>
    <property type="evidence" value="ECO:0007669"/>
    <property type="project" value="InterPro"/>
</dbReference>
<dbReference type="CDD" id="cd07029">
    <property type="entry name" value="RNAP_I_III_AC19"/>
    <property type="match status" value="1"/>
</dbReference>
<gene>
    <name evidence="8" type="ORF">AKO1_013011</name>
</gene>
<evidence type="ECO:0000256" key="5">
    <source>
        <dbReference type="ARBA" id="ARBA00025751"/>
    </source>
</evidence>
<evidence type="ECO:0000313" key="9">
    <source>
        <dbReference type="Proteomes" id="UP001431209"/>
    </source>
</evidence>
<evidence type="ECO:0000256" key="6">
    <source>
        <dbReference type="SAM" id="MobiDB-lite"/>
    </source>
</evidence>
<evidence type="ECO:0000256" key="1">
    <source>
        <dbReference type="ARBA" id="ARBA00004123"/>
    </source>
</evidence>
<name>A0AAW2Z0B4_9EUKA</name>
<comment type="subcellular location">
    <subcellularLocation>
        <location evidence="1">Nucleus</location>
    </subcellularLocation>
</comment>
<feature type="region of interest" description="Disordered" evidence="6">
    <location>
        <begin position="1"/>
        <end position="71"/>
    </location>
</feature>
<accession>A0AAW2Z0B4</accession>
<dbReference type="EMBL" id="JAOPGA020000844">
    <property type="protein sequence ID" value="KAL0482384.1"/>
    <property type="molecule type" value="Genomic_DNA"/>
</dbReference>